<dbReference type="GO" id="GO:0004714">
    <property type="term" value="F:transmembrane receptor protein tyrosine kinase activity"/>
    <property type="evidence" value="ECO:0007669"/>
    <property type="project" value="UniProtKB-EC"/>
</dbReference>
<reference evidence="11 12" key="1">
    <citation type="journal article" date="2018" name="G3 (Bethesda)">
        <title>A High-Quality Reference Genome for the Invasive Mosquitofish Gambusia affinis Using a Chicago Library.</title>
        <authorList>
            <person name="Hoffberg S.L."/>
            <person name="Troendle N.J."/>
            <person name="Glenn T.C."/>
            <person name="Mahmud O."/>
            <person name="Louha S."/>
            <person name="Chalopin D."/>
            <person name="Bennetzen J.L."/>
            <person name="Mauricio R."/>
        </authorList>
    </citation>
    <scope>NUCLEOTIDE SEQUENCE [LARGE SCALE GENOMIC DNA]</scope>
    <source>
        <strain evidence="11">NE01/NJP1002.9</strain>
        <tissue evidence="11">Muscle</tissue>
    </source>
</reference>
<keyword evidence="3" id="KW-0808">Transferase</keyword>
<evidence type="ECO:0000256" key="6">
    <source>
        <dbReference type="ARBA" id="ARBA00022840"/>
    </source>
</evidence>
<feature type="region of interest" description="Disordered" evidence="8">
    <location>
        <begin position="1"/>
        <end position="33"/>
    </location>
</feature>
<dbReference type="InterPro" id="IPR013783">
    <property type="entry name" value="Ig-like_fold"/>
</dbReference>
<protein>
    <recommendedName>
        <fullName evidence="1">receptor protein-tyrosine kinase</fullName>
        <ecNumber evidence="1">2.7.10.1</ecNumber>
    </recommendedName>
</protein>
<evidence type="ECO:0000313" key="11">
    <source>
        <dbReference type="EMBL" id="PWA22934.1"/>
    </source>
</evidence>
<keyword evidence="9" id="KW-0472">Membrane</keyword>
<evidence type="ECO:0000256" key="9">
    <source>
        <dbReference type="SAM" id="Phobius"/>
    </source>
</evidence>
<dbReference type="InterPro" id="IPR036116">
    <property type="entry name" value="FN3_sf"/>
</dbReference>
<feature type="domain" description="Epidermal growth factor receptor-like transmembrane-juxtamembrane segment" evidence="10">
    <location>
        <begin position="310"/>
        <end position="341"/>
    </location>
</feature>
<accession>A0A315VU50</accession>
<evidence type="ECO:0000256" key="1">
    <source>
        <dbReference type="ARBA" id="ARBA00011902"/>
    </source>
</evidence>
<dbReference type="InterPro" id="IPR020008">
    <property type="entry name" value="GlyGly_CTERM"/>
</dbReference>
<dbReference type="AlphaFoldDB" id="A0A315VU50"/>
<keyword evidence="5" id="KW-0418">Kinase</keyword>
<dbReference type="EC" id="2.7.10.1" evidence="1"/>
<evidence type="ECO:0000256" key="3">
    <source>
        <dbReference type="ARBA" id="ARBA00022679"/>
    </source>
</evidence>
<sequence length="353" mass="38296">MRHSAPQHPPADKQGRGGSCEATETRESDPPGGNETHLLFFGYFKFCGLPRRLAHFQICTQRPVASFFSFTSSQEGNIKRAVRGGEGASEAQHTEKLNSHSDQRCSLKQQIQLTRLCSLPGSLGSSPAMRNRPFPLVIVCLLSIRGFCPLSSAGTGEPPRGPVFPTDDYSIYEDISTPAMTTNARTFQRCDYHPCKENQTPCDVLAASFGCLCPGISLPDQHPESPTLSSVSWNGSAVVVRWCAPPSYVTSYVVTTKGGEQQIVKVDQRSTTLNQLDHKAEVCVAAVNDAGESGRSCMEYTPASNSLSLAAGLTGGALGLLLLILLVVLLCRRRRQKKKREATHWPQSSSVTI</sequence>
<dbReference type="InterPro" id="IPR049328">
    <property type="entry name" value="TM_ErbB1"/>
</dbReference>
<keyword evidence="4" id="KW-0547">Nucleotide-binding</keyword>
<keyword evidence="2" id="KW-0597">Phosphoprotein</keyword>
<organism evidence="11 12">
    <name type="scientific">Gambusia affinis</name>
    <name type="common">Western mosquitofish</name>
    <name type="synonym">Heterandria affinis</name>
    <dbReference type="NCBI Taxonomy" id="33528"/>
    <lineage>
        <taxon>Eukaryota</taxon>
        <taxon>Metazoa</taxon>
        <taxon>Chordata</taxon>
        <taxon>Craniata</taxon>
        <taxon>Vertebrata</taxon>
        <taxon>Euteleostomi</taxon>
        <taxon>Actinopterygii</taxon>
        <taxon>Neopterygii</taxon>
        <taxon>Teleostei</taxon>
        <taxon>Neoteleostei</taxon>
        <taxon>Acanthomorphata</taxon>
        <taxon>Ovalentaria</taxon>
        <taxon>Atherinomorphae</taxon>
        <taxon>Cyprinodontiformes</taxon>
        <taxon>Poeciliidae</taxon>
        <taxon>Poeciliinae</taxon>
        <taxon>Gambusia</taxon>
    </lineage>
</organism>
<comment type="caution">
    <text evidence="11">The sequence shown here is derived from an EMBL/GenBank/DDBJ whole genome shotgun (WGS) entry which is preliminary data.</text>
</comment>
<dbReference type="EMBL" id="NHOQ01001678">
    <property type="protein sequence ID" value="PWA22934.1"/>
    <property type="molecule type" value="Genomic_DNA"/>
</dbReference>
<dbReference type="GO" id="GO:0005524">
    <property type="term" value="F:ATP binding"/>
    <property type="evidence" value="ECO:0007669"/>
    <property type="project" value="UniProtKB-KW"/>
</dbReference>
<evidence type="ECO:0000256" key="2">
    <source>
        <dbReference type="ARBA" id="ARBA00022553"/>
    </source>
</evidence>
<dbReference type="Pfam" id="PF21314">
    <property type="entry name" value="TM_ErbB1"/>
    <property type="match status" value="1"/>
</dbReference>
<dbReference type="Proteomes" id="UP000250572">
    <property type="component" value="Unassembled WGS sequence"/>
</dbReference>
<dbReference type="Gene3D" id="6.10.250.2930">
    <property type="match status" value="1"/>
</dbReference>
<keyword evidence="6" id="KW-0067">ATP-binding</keyword>
<dbReference type="STRING" id="33528.ENSGAFP00000005463"/>
<gene>
    <name evidence="11" type="ORF">CCH79_00001967</name>
</gene>
<keyword evidence="7" id="KW-0829">Tyrosine-protein kinase</keyword>
<dbReference type="SUPFAM" id="SSF49265">
    <property type="entry name" value="Fibronectin type III"/>
    <property type="match status" value="1"/>
</dbReference>
<name>A0A315VU50_GAMAF</name>
<dbReference type="CDD" id="cd00063">
    <property type="entry name" value="FN3"/>
    <property type="match status" value="1"/>
</dbReference>
<feature type="transmembrane region" description="Helical" evidence="9">
    <location>
        <begin position="307"/>
        <end position="331"/>
    </location>
</feature>
<evidence type="ECO:0000256" key="7">
    <source>
        <dbReference type="ARBA" id="ARBA00023137"/>
    </source>
</evidence>
<dbReference type="InterPro" id="IPR003961">
    <property type="entry name" value="FN3_dom"/>
</dbReference>
<evidence type="ECO:0000259" key="10">
    <source>
        <dbReference type="Pfam" id="PF21314"/>
    </source>
</evidence>
<dbReference type="Gene3D" id="2.60.40.10">
    <property type="entry name" value="Immunoglobulins"/>
    <property type="match status" value="1"/>
</dbReference>
<evidence type="ECO:0000313" key="12">
    <source>
        <dbReference type="Proteomes" id="UP000250572"/>
    </source>
</evidence>
<dbReference type="InterPro" id="IPR044912">
    <property type="entry name" value="Egfr_JX_dom"/>
</dbReference>
<keyword evidence="9" id="KW-1133">Transmembrane helix</keyword>
<evidence type="ECO:0000256" key="4">
    <source>
        <dbReference type="ARBA" id="ARBA00022741"/>
    </source>
</evidence>
<keyword evidence="12" id="KW-1185">Reference proteome</keyword>
<evidence type="ECO:0000256" key="5">
    <source>
        <dbReference type="ARBA" id="ARBA00022777"/>
    </source>
</evidence>
<proteinExistence type="predicted"/>
<keyword evidence="9" id="KW-0812">Transmembrane</keyword>
<dbReference type="NCBIfam" id="TIGR03501">
    <property type="entry name" value="GlyGly_CTERM"/>
    <property type="match status" value="1"/>
</dbReference>
<evidence type="ECO:0000256" key="8">
    <source>
        <dbReference type="SAM" id="MobiDB-lite"/>
    </source>
</evidence>